<sequence>MKQPNHLGRYGAFGGKFVPETLMYALEELEAALTDAMNDSEFLNLLQHTLKEYSGRPTPITPIKRLSAEIGGAQIYLKREDLNHTGAHKINNAIGQGLLAKRMGKQKIVAETGAGQHGVAAATVAAYLGLSCIVFMGKKDIERQSLNVFRMELLGAEVVAVESGSQTLKDATNEAIRYWVSHVDDTFYLIGSVVGPHPYPLMVRNFQRIIGEEAKEQMLSKTGKLPNAVCACVGGGSNAMGVFYPFLEDDVQLFGAEAGGKGTDTKEHAATLNKGRKGVIHGALTYLLQDDRGQILEPYSISAGLDYPGIGPEHAYLAEIGRAHYESITDDEAVKALQALCEKEGILPALESAHALALAFKKAQTMPPEQSILVCLSGRGDKDVQTIRKVLKEGGSHVSV</sequence>
<evidence type="ECO:0000313" key="13">
    <source>
        <dbReference type="EMBL" id="MBM7645285.1"/>
    </source>
</evidence>
<feature type="domain" description="Tryptophan synthase beta chain-like PALP" evidence="12">
    <location>
        <begin position="54"/>
        <end position="378"/>
    </location>
</feature>
<dbReference type="HAMAP" id="MF_00133">
    <property type="entry name" value="Trp_synth_beta"/>
    <property type="match status" value="1"/>
</dbReference>
<dbReference type="InterPro" id="IPR001926">
    <property type="entry name" value="TrpB-like_PALP"/>
</dbReference>
<comment type="catalytic activity">
    <reaction evidence="10 11">
        <text>(1S,2R)-1-C-(indol-3-yl)glycerol 3-phosphate + L-serine = D-glyceraldehyde 3-phosphate + L-tryptophan + H2O</text>
        <dbReference type="Rhea" id="RHEA:10532"/>
        <dbReference type="ChEBI" id="CHEBI:15377"/>
        <dbReference type="ChEBI" id="CHEBI:33384"/>
        <dbReference type="ChEBI" id="CHEBI:57912"/>
        <dbReference type="ChEBI" id="CHEBI:58866"/>
        <dbReference type="ChEBI" id="CHEBI:59776"/>
        <dbReference type="EC" id="4.2.1.20"/>
    </reaction>
</comment>
<dbReference type="NCBIfam" id="TIGR00263">
    <property type="entry name" value="trpB"/>
    <property type="match status" value="1"/>
</dbReference>
<dbReference type="PIRSF" id="PIRSF001413">
    <property type="entry name" value="Trp_syn_beta"/>
    <property type="match status" value="1"/>
</dbReference>
<dbReference type="EC" id="4.2.1.20" evidence="11"/>
<proteinExistence type="inferred from homology"/>
<reference evidence="13 14" key="1">
    <citation type="submission" date="2021-01" db="EMBL/GenBank/DDBJ databases">
        <title>Genomic Encyclopedia of Type Strains, Phase IV (KMG-IV): sequencing the most valuable type-strain genomes for metagenomic binning, comparative biology and taxonomic classification.</title>
        <authorList>
            <person name="Goeker M."/>
        </authorList>
    </citation>
    <scope>NUCLEOTIDE SEQUENCE [LARGE SCALE GENOMIC DNA]</scope>
    <source>
        <strain evidence="13 14">DSM 28236</strain>
    </source>
</reference>
<name>A0ABS2Q0D5_9BACL</name>
<dbReference type="CDD" id="cd06446">
    <property type="entry name" value="Trp-synth_B"/>
    <property type="match status" value="1"/>
</dbReference>
<evidence type="ECO:0000256" key="4">
    <source>
        <dbReference type="ARBA" id="ARBA00011270"/>
    </source>
</evidence>
<evidence type="ECO:0000256" key="11">
    <source>
        <dbReference type="HAMAP-Rule" id="MF_00133"/>
    </source>
</evidence>
<dbReference type="PROSITE" id="PS00168">
    <property type="entry name" value="TRP_SYNTHASE_BETA"/>
    <property type="match status" value="1"/>
</dbReference>
<protein>
    <recommendedName>
        <fullName evidence="11">Tryptophan synthase beta chain</fullName>
        <ecNumber evidence="11">4.2.1.20</ecNumber>
    </recommendedName>
</protein>
<dbReference type="SUPFAM" id="SSF53686">
    <property type="entry name" value="Tryptophan synthase beta subunit-like PLP-dependent enzymes"/>
    <property type="match status" value="1"/>
</dbReference>
<comment type="caution">
    <text evidence="13">The sequence shown here is derived from an EMBL/GenBank/DDBJ whole genome shotgun (WGS) entry which is preliminary data.</text>
</comment>
<organism evidence="13 14">
    <name type="scientific">Scopulibacillus daqui</name>
    <dbReference type="NCBI Taxonomy" id="1469162"/>
    <lineage>
        <taxon>Bacteria</taxon>
        <taxon>Bacillati</taxon>
        <taxon>Bacillota</taxon>
        <taxon>Bacilli</taxon>
        <taxon>Bacillales</taxon>
        <taxon>Sporolactobacillaceae</taxon>
        <taxon>Scopulibacillus</taxon>
    </lineage>
</organism>
<dbReference type="GO" id="GO:0004834">
    <property type="term" value="F:tryptophan synthase activity"/>
    <property type="evidence" value="ECO:0007669"/>
    <property type="project" value="UniProtKB-EC"/>
</dbReference>
<evidence type="ECO:0000256" key="5">
    <source>
        <dbReference type="ARBA" id="ARBA00022605"/>
    </source>
</evidence>
<dbReference type="Proteomes" id="UP000808914">
    <property type="component" value="Unassembled WGS sequence"/>
</dbReference>
<keyword evidence="5 11" id="KW-0028">Amino-acid biosynthesis</keyword>
<dbReference type="EMBL" id="JAFBER010000007">
    <property type="protein sequence ID" value="MBM7645285.1"/>
    <property type="molecule type" value="Genomic_DNA"/>
</dbReference>
<comment type="pathway">
    <text evidence="2 11">Amino-acid biosynthesis; L-tryptophan biosynthesis; L-tryptophan from chorismate: step 5/5.</text>
</comment>
<evidence type="ECO:0000256" key="10">
    <source>
        <dbReference type="ARBA" id="ARBA00049047"/>
    </source>
</evidence>
<evidence type="ECO:0000313" key="14">
    <source>
        <dbReference type="Proteomes" id="UP000808914"/>
    </source>
</evidence>
<keyword evidence="9 11" id="KW-0456">Lyase</keyword>
<dbReference type="PANTHER" id="PTHR48077">
    <property type="entry name" value="TRYPTOPHAN SYNTHASE-RELATED"/>
    <property type="match status" value="1"/>
</dbReference>
<evidence type="ECO:0000256" key="8">
    <source>
        <dbReference type="ARBA" id="ARBA00023141"/>
    </source>
</evidence>
<evidence type="ECO:0000256" key="7">
    <source>
        <dbReference type="ARBA" id="ARBA00022898"/>
    </source>
</evidence>
<comment type="similarity">
    <text evidence="3 11">Belongs to the TrpB family.</text>
</comment>
<keyword evidence="6 11" id="KW-0822">Tryptophan biosynthesis</keyword>
<feature type="modified residue" description="N6-(pyridoxal phosphate)lysine" evidence="11">
    <location>
        <position position="89"/>
    </location>
</feature>
<dbReference type="InterPro" id="IPR023026">
    <property type="entry name" value="Trp_synth_beta/beta-like"/>
</dbReference>
<keyword evidence="7 11" id="KW-0663">Pyridoxal phosphate</keyword>
<accession>A0ABS2Q0D5</accession>
<dbReference type="PANTHER" id="PTHR48077:SF3">
    <property type="entry name" value="TRYPTOPHAN SYNTHASE"/>
    <property type="match status" value="1"/>
</dbReference>
<evidence type="ECO:0000256" key="9">
    <source>
        <dbReference type="ARBA" id="ARBA00023239"/>
    </source>
</evidence>
<comment type="cofactor">
    <cofactor evidence="1 11">
        <name>pyridoxal 5'-phosphate</name>
        <dbReference type="ChEBI" id="CHEBI:597326"/>
    </cofactor>
</comment>
<dbReference type="InterPro" id="IPR036052">
    <property type="entry name" value="TrpB-like_PALP_sf"/>
</dbReference>
<dbReference type="InterPro" id="IPR006654">
    <property type="entry name" value="Trp_synth_beta"/>
</dbReference>
<gene>
    <name evidence="11" type="primary">trpB</name>
    <name evidence="13" type="ORF">JOD45_001496</name>
</gene>
<evidence type="ECO:0000256" key="3">
    <source>
        <dbReference type="ARBA" id="ARBA00009982"/>
    </source>
</evidence>
<keyword evidence="8 11" id="KW-0057">Aromatic amino acid biosynthesis</keyword>
<evidence type="ECO:0000256" key="2">
    <source>
        <dbReference type="ARBA" id="ARBA00004733"/>
    </source>
</evidence>
<dbReference type="RefSeq" id="WP_205003210.1">
    <property type="nucleotide sequence ID" value="NZ_JAFBER010000007.1"/>
</dbReference>
<keyword evidence="14" id="KW-1185">Reference proteome</keyword>
<comment type="subunit">
    <text evidence="4 11">Tetramer of two alpha and two beta chains.</text>
</comment>
<dbReference type="Pfam" id="PF00291">
    <property type="entry name" value="PALP"/>
    <property type="match status" value="1"/>
</dbReference>
<evidence type="ECO:0000256" key="6">
    <source>
        <dbReference type="ARBA" id="ARBA00022822"/>
    </source>
</evidence>
<dbReference type="InterPro" id="IPR006653">
    <property type="entry name" value="Trp_synth_b_CS"/>
</dbReference>
<comment type="function">
    <text evidence="11">The beta subunit is responsible for the synthesis of L-tryptophan from indole and L-serine.</text>
</comment>
<evidence type="ECO:0000259" key="12">
    <source>
        <dbReference type="Pfam" id="PF00291"/>
    </source>
</evidence>
<evidence type="ECO:0000256" key="1">
    <source>
        <dbReference type="ARBA" id="ARBA00001933"/>
    </source>
</evidence>
<dbReference type="Gene3D" id="3.40.50.1100">
    <property type="match status" value="2"/>
</dbReference>